<dbReference type="PhylomeDB" id="A7S0G4"/>
<evidence type="ECO:0000313" key="7">
    <source>
        <dbReference type="Proteomes" id="UP000001593"/>
    </source>
</evidence>
<dbReference type="AlphaFoldDB" id="A7S0G4"/>
<feature type="transmembrane region" description="Helical" evidence="5">
    <location>
        <begin position="73"/>
        <end position="95"/>
    </location>
</feature>
<sequence>MAYRAKAIRILGIFQSVIGVLMIVVAIPCIIVHDKDFSSIMFGFGISVGVWSVITGVLGFIGASNNNNTLNRWLIGTILCFAVTACVICGIMIFIDAMLLSHFRQEPSTIANIRSVERREKINVPEDIHDDAYYEPRLKKAKTFICLLAARVSLAVVMFFLAMASCTCGYVFCSESSGVCDAGTHTQPSVAPS</sequence>
<dbReference type="KEGG" id="nve:5514735"/>
<accession>A7S0G4</accession>
<dbReference type="Pfam" id="PF04103">
    <property type="entry name" value="CD20"/>
    <property type="match status" value="1"/>
</dbReference>
<dbReference type="Proteomes" id="UP000001593">
    <property type="component" value="Unassembled WGS sequence"/>
</dbReference>
<dbReference type="InParanoid" id="A7S0G4"/>
<dbReference type="OMA" id="RIYINCH"/>
<comment type="subcellular location">
    <subcellularLocation>
        <location evidence="1">Membrane</location>
        <topology evidence="1">Multi-pass membrane protein</topology>
    </subcellularLocation>
</comment>
<evidence type="ECO:0000256" key="1">
    <source>
        <dbReference type="ARBA" id="ARBA00004141"/>
    </source>
</evidence>
<keyword evidence="3 5" id="KW-1133">Transmembrane helix</keyword>
<keyword evidence="7" id="KW-1185">Reference proteome</keyword>
<dbReference type="InterPro" id="IPR007237">
    <property type="entry name" value="CD20-like"/>
</dbReference>
<feature type="transmembrane region" description="Helical" evidence="5">
    <location>
        <begin position="144"/>
        <end position="164"/>
    </location>
</feature>
<name>A7S0G4_NEMVE</name>
<gene>
    <name evidence="6" type="ORF">NEMVEDRAFT_v1g204884</name>
</gene>
<dbReference type="GO" id="GO:0016020">
    <property type="term" value="C:membrane"/>
    <property type="evidence" value="ECO:0007669"/>
    <property type="project" value="UniProtKB-SubCell"/>
</dbReference>
<protein>
    <submittedName>
        <fullName evidence="6">Uncharacterized protein</fullName>
    </submittedName>
</protein>
<evidence type="ECO:0000256" key="3">
    <source>
        <dbReference type="ARBA" id="ARBA00022989"/>
    </source>
</evidence>
<evidence type="ECO:0000256" key="2">
    <source>
        <dbReference type="ARBA" id="ARBA00022692"/>
    </source>
</evidence>
<proteinExistence type="predicted"/>
<evidence type="ECO:0000313" key="6">
    <source>
        <dbReference type="EMBL" id="EDO42869.1"/>
    </source>
</evidence>
<dbReference type="EMBL" id="DS469560">
    <property type="protein sequence ID" value="EDO42869.1"/>
    <property type="molecule type" value="Genomic_DNA"/>
</dbReference>
<keyword evidence="4 5" id="KW-0472">Membrane</keyword>
<evidence type="ECO:0000256" key="4">
    <source>
        <dbReference type="ARBA" id="ARBA00023136"/>
    </source>
</evidence>
<evidence type="ECO:0000256" key="5">
    <source>
        <dbReference type="SAM" id="Phobius"/>
    </source>
</evidence>
<reference evidence="6 7" key="1">
    <citation type="journal article" date="2007" name="Science">
        <title>Sea anemone genome reveals ancestral eumetazoan gene repertoire and genomic organization.</title>
        <authorList>
            <person name="Putnam N.H."/>
            <person name="Srivastava M."/>
            <person name="Hellsten U."/>
            <person name="Dirks B."/>
            <person name="Chapman J."/>
            <person name="Salamov A."/>
            <person name="Terry A."/>
            <person name="Shapiro H."/>
            <person name="Lindquist E."/>
            <person name="Kapitonov V.V."/>
            <person name="Jurka J."/>
            <person name="Genikhovich G."/>
            <person name="Grigoriev I.V."/>
            <person name="Lucas S.M."/>
            <person name="Steele R.E."/>
            <person name="Finnerty J.R."/>
            <person name="Technau U."/>
            <person name="Martindale M.Q."/>
            <person name="Rokhsar D.S."/>
        </authorList>
    </citation>
    <scope>NUCLEOTIDE SEQUENCE [LARGE SCALE GENOMIC DNA]</scope>
    <source>
        <strain evidence="7">CH2 X CH6</strain>
    </source>
</reference>
<feature type="transmembrane region" description="Helical" evidence="5">
    <location>
        <begin position="12"/>
        <end position="33"/>
    </location>
</feature>
<feature type="transmembrane region" description="Helical" evidence="5">
    <location>
        <begin position="40"/>
        <end position="61"/>
    </location>
</feature>
<organism evidence="6 7">
    <name type="scientific">Nematostella vectensis</name>
    <name type="common">Starlet sea anemone</name>
    <dbReference type="NCBI Taxonomy" id="45351"/>
    <lineage>
        <taxon>Eukaryota</taxon>
        <taxon>Metazoa</taxon>
        <taxon>Cnidaria</taxon>
        <taxon>Anthozoa</taxon>
        <taxon>Hexacorallia</taxon>
        <taxon>Actiniaria</taxon>
        <taxon>Edwardsiidae</taxon>
        <taxon>Nematostella</taxon>
    </lineage>
</organism>
<keyword evidence="2 5" id="KW-0812">Transmembrane</keyword>
<dbReference type="HOGENOM" id="CLU_1410371_0_0_1"/>